<dbReference type="EMBL" id="BAAAZI010000004">
    <property type="protein sequence ID" value="GAA4132612.1"/>
    <property type="molecule type" value="Genomic_DNA"/>
</dbReference>
<dbReference type="InterPro" id="IPR025411">
    <property type="entry name" value="DUF4136"/>
</dbReference>
<comment type="caution">
    <text evidence="2">The sequence shown here is derived from an EMBL/GenBank/DDBJ whole genome shotgun (WGS) entry which is preliminary data.</text>
</comment>
<reference evidence="3" key="1">
    <citation type="journal article" date="2019" name="Int. J. Syst. Evol. Microbiol.">
        <title>The Global Catalogue of Microorganisms (GCM) 10K type strain sequencing project: providing services to taxonomists for standard genome sequencing and annotation.</title>
        <authorList>
            <consortium name="The Broad Institute Genomics Platform"/>
            <consortium name="The Broad Institute Genome Sequencing Center for Infectious Disease"/>
            <person name="Wu L."/>
            <person name="Ma J."/>
        </authorList>
    </citation>
    <scope>NUCLEOTIDE SEQUENCE [LARGE SCALE GENOMIC DNA]</scope>
    <source>
        <strain evidence="3">JCM 16704</strain>
    </source>
</reference>
<name>A0ABP7Y939_9SPHI</name>
<feature type="domain" description="DUF4136" evidence="1">
    <location>
        <begin position="5"/>
        <end position="157"/>
    </location>
</feature>
<dbReference type="Proteomes" id="UP001500101">
    <property type="component" value="Unassembled WGS sequence"/>
</dbReference>
<proteinExistence type="predicted"/>
<dbReference type="Gene3D" id="3.30.160.670">
    <property type="match status" value="1"/>
</dbReference>
<dbReference type="Pfam" id="PF13590">
    <property type="entry name" value="DUF4136"/>
    <property type="match status" value="1"/>
</dbReference>
<keyword evidence="3" id="KW-1185">Reference proteome</keyword>
<sequence>MTRVQKIDFSQYKTYGWLTPVDSLSKNYFNNDIARENILSTANAELTARGMQYSKENPDILFRYISIVNNKSRLVYGNTTWGYPWGWYRPWGWGYYGGPSYPVGKEKYRYSHLIIEALDRKTNTVVWQARGSGEVKAPERAINELPEVVQGIFKEYPVK</sequence>
<protein>
    <submittedName>
        <fullName evidence="2">DUF4136 domain-containing protein</fullName>
    </submittedName>
</protein>
<organism evidence="2 3">
    <name type="scientific">Sphingobacterium kyonggiense</name>
    <dbReference type="NCBI Taxonomy" id="714075"/>
    <lineage>
        <taxon>Bacteria</taxon>
        <taxon>Pseudomonadati</taxon>
        <taxon>Bacteroidota</taxon>
        <taxon>Sphingobacteriia</taxon>
        <taxon>Sphingobacteriales</taxon>
        <taxon>Sphingobacteriaceae</taxon>
        <taxon>Sphingobacterium</taxon>
    </lineage>
</organism>
<gene>
    <name evidence="2" type="ORF">GCM10022216_03890</name>
</gene>
<evidence type="ECO:0000313" key="3">
    <source>
        <dbReference type="Proteomes" id="UP001500101"/>
    </source>
</evidence>
<accession>A0ABP7Y939</accession>
<evidence type="ECO:0000259" key="1">
    <source>
        <dbReference type="Pfam" id="PF13590"/>
    </source>
</evidence>
<evidence type="ECO:0000313" key="2">
    <source>
        <dbReference type="EMBL" id="GAA4132612.1"/>
    </source>
</evidence>